<sequence length="569" mass="62247">MSALAIMLAPALSLAQTSALPDVSTAPVLAADSTAPATGMPSVMDLPAMIGPKEEYEEDSYAMIEVEEIDREELLDKPMNLARWIMGARLYTYETGHLEPVKEDYSDNTSPASLLTKDADARYPMYLDSYKFVIDLGDYWMINMFEFMNYGARGRAQVFYSDVLQDPNSGQWKAASPIVPFSSDGKVSLYLGALDTRFVMLVIDNMAHGDIGPFSVYGDLKISQMRLAGGSLSQKELDALPLKEREKYRPMRYDWATLHSGCRVSYVSSGDPRYSNAMIDDDMETICQFKQEPETVVIMDLMEERNINRMSMLFSSDPGLFEIYFVHKLPEGLKTESDSGAPPAQIIGESPETIIDGESAYYSPGTGPSPEIYLPSAPGSFGQWLALAQLGQVSDNTTDEIPIKITRLPKEFFRDTKPNLTYVSDGGMNSFRIEFQEITGRWCIIRFRRNFNSPEQGVKIDKPAAGTQSMLMPIKVGPHAYAPAPLSLLGQTSDDDSGIPSGLRIYEVSIFGDIYVIGNALEPVSGVQFGSNSQTSNPGGVPGGGGTPGGPTVPPVDPPPPYVPDPVSP</sequence>
<evidence type="ECO:0000256" key="2">
    <source>
        <dbReference type="SAM" id="SignalP"/>
    </source>
</evidence>
<evidence type="ECO:0000313" key="4">
    <source>
        <dbReference type="Proteomes" id="UP000546464"/>
    </source>
</evidence>
<proteinExistence type="predicted"/>
<feature type="compositionally biased region" description="Pro residues" evidence="1">
    <location>
        <begin position="551"/>
        <end position="569"/>
    </location>
</feature>
<feature type="chain" id="PRO_5032308856" description="F5/8 type C domain-containing protein" evidence="2">
    <location>
        <begin position="16"/>
        <end position="569"/>
    </location>
</feature>
<name>A0A842HC72_9BACT</name>
<reference evidence="3 4" key="1">
    <citation type="submission" date="2020-07" db="EMBL/GenBank/DDBJ databases">
        <authorList>
            <person name="Feng X."/>
        </authorList>
    </citation>
    <scope>NUCLEOTIDE SEQUENCE [LARGE SCALE GENOMIC DNA]</scope>
    <source>
        <strain evidence="3 4">JCM31066</strain>
    </source>
</reference>
<dbReference type="AlphaFoldDB" id="A0A842HC72"/>
<evidence type="ECO:0000256" key="1">
    <source>
        <dbReference type="SAM" id="MobiDB-lite"/>
    </source>
</evidence>
<feature type="compositionally biased region" description="Polar residues" evidence="1">
    <location>
        <begin position="528"/>
        <end position="537"/>
    </location>
</feature>
<keyword evidence="4" id="KW-1185">Reference proteome</keyword>
<keyword evidence="2" id="KW-0732">Signal</keyword>
<evidence type="ECO:0008006" key="5">
    <source>
        <dbReference type="Google" id="ProtNLM"/>
    </source>
</evidence>
<feature type="region of interest" description="Disordered" evidence="1">
    <location>
        <begin position="528"/>
        <end position="569"/>
    </location>
</feature>
<gene>
    <name evidence="3" type="ORF">H5P28_07345</name>
</gene>
<dbReference type="RefSeq" id="WP_185675057.1">
    <property type="nucleotide sequence ID" value="NZ_JACHVB010000020.1"/>
</dbReference>
<organism evidence="3 4">
    <name type="scientific">Ruficoccus amylovorans</name>
    <dbReference type="NCBI Taxonomy" id="1804625"/>
    <lineage>
        <taxon>Bacteria</taxon>
        <taxon>Pseudomonadati</taxon>
        <taxon>Verrucomicrobiota</taxon>
        <taxon>Opitutia</taxon>
        <taxon>Puniceicoccales</taxon>
        <taxon>Cerasicoccaceae</taxon>
        <taxon>Ruficoccus</taxon>
    </lineage>
</organism>
<evidence type="ECO:0000313" key="3">
    <source>
        <dbReference type="EMBL" id="MBC2594075.1"/>
    </source>
</evidence>
<dbReference type="Proteomes" id="UP000546464">
    <property type="component" value="Unassembled WGS sequence"/>
</dbReference>
<accession>A0A842HC72</accession>
<dbReference type="EMBL" id="JACHVB010000020">
    <property type="protein sequence ID" value="MBC2594075.1"/>
    <property type="molecule type" value="Genomic_DNA"/>
</dbReference>
<protein>
    <recommendedName>
        <fullName evidence="5">F5/8 type C domain-containing protein</fullName>
    </recommendedName>
</protein>
<feature type="compositionally biased region" description="Gly residues" evidence="1">
    <location>
        <begin position="540"/>
        <end position="549"/>
    </location>
</feature>
<comment type="caution">
    <text evidence="3">The sequence shown here is derived from an EMBL/GenBank/DDBJ whole genome shotgun (WGS) entry which is preliminary data.</text>
</comment>
<feature type="signal peptide" evidence="2">
    <location>
        <begin position="1"/>
        <end position="15"/>
    </location>
</feature>